<name>A0A0V1AQ52_TRISP</name>
<organism evidence="1 2">
    <name type="scientific">Trichinella spiralis</name>
    <name type="common">Trichina worm</name>
    <dbReference type="NCBI Taxonomy" id="6334"/>
    <lineage>
        <taxon>Eukaryota</taxon>
        <taxon>Metazoa</taxon>
        <taxon>Ecdysozoa</taxon>
        <taxon>Nematoda</taxon>
        <taxon>Enoplea</taxon>
        <taxon>Dorylaimia</taxon>
        <taxon>Trichinellida</taxon>
        <taxon>Trichinellidae</taxon>
        <taxon>Trichinella</taxon>
    </lineage>
</organism>
<sequence length="97" mass="11170">MYISEAFVAVILSQTRNTFITDCSIACSIKRGCLYSSAPHLKSTRFTFCNSIHLKVALWQEWGSEWLRPSFSLSDTWTFLFSSFSTALSIFHRPLMF</sequence>
<reference evidence="1 2" key="1">
    <citation type="submission" date="2015-01" db="EMBL/GenBank/DDBJ databases">
        <title>Evolution of Trichinella species and genotypes.</title>
        <authorList>
            <person name="Korhonen P.K."/>
            <person name="Edoardo P."/>
            <person name="Giuseppe L.R."/>
            <person name="Gasser R.B."/>
        </authorList>
    </citation>
    <scope>NUCLEOTIDE SEQUENCE [LARGE SCALE GENOMIC DNA]</scope>
    <source>
        <strain evidence="1">ISS3</strain>
    </source>
</reference>
<dbReference type="EMBL" id="JYDH01000327">
    <property type="protein sequence ID" value="KRY26814.1"/>
    <property type="molecule type" value="Genomic_DNA"/>
</dbReference>
<dbReference type="InParanoid" id="A0A0V1AQ52"/>
<evidence type="ECO:0000313" key="2">
    <source>
        <dbReference type="Proteomes" id="UP000054776"/>
    </source>
</evidence>
<dbReference type="Proteomes" id="UP000054776">
    <property type="component" value="Unassembled WGS sequence"/>
</dbReference>
<accession>A0A0V1AQ52</accession>
<keyword evidence="2" id="KW-1185">Reference proteome</keyword>
<protein>
    <submittedName>
        <fullName evidence="1">Uncharacterized protein</fullName>
    </submittedName>
</protein>
<gene>
    <name evidence="1" type="ORF">T01_9082</name>
</gene>
<proteinExistence type="predicted"/>
<dbReference type="AlphaFoldDB" id="A0A0V1AQ52"/>
<comment type="caution">
    <text evidence="1">The sequence shown here is derived from an EMBL/GenBank/DDBJ whole genome shotgun (WGS) entry which is preliminary data.</text>
</comment>
<evidence type="ECO:0000313" key="1">
    <source>
        <dbReference type="EMBL" id="KRY26814.1"/>
    </source>
</evidence>